<dbReference type="Proteomes" id="UP000321960">
    <property type="component" value="Unassembled WGS sequence"/>
</dbReference>
<comment type="caution">
    <text evidence="1">The sequence shown here is derived from an EMBL/GenBank/DDBJ whole genome shotgun (WGS) entry which is preliminary data.</text>
</comment>
<organism evidence="1 3">
    <name type="scientific">Methylobacterium oxalidis</name>
    <dbReference type="NCBI Taxonomy" id="944322"/>
    <lineage>
        <taxon>Bacteria</taxon>
        <taxon>Pseudomonadati</taxon>
        <taxon>Pseudomonadota</taxon>
        <taxon>Alphaproteobacteria</taxon>
        <taxon>Hyphomicrobiales</taxon>
        <taxon>Methylobacteriaceae</taxon>
        <taxon>Methylobacterium</taxon>
    </lineage>
</organism>
<proteinExistence type="predicted"/>
<dbReference type="AlphaFoldDB" id="A0A512JBJ3"/>
<gene>
    <name evidence="2" type="ORF">GCM10007888_28530</name>
    <name evidence="1" type="ORF">MOX02_53700</name>
</gene>
<dbReference type="EMBL" id="BJZU01000147">
    <property type="protein sequence ID" value="GEP07332.1"/>
    <property type="molecule type" value="Genomic_DNA"/>
</dbReference>
<dbReference type="EMBL" id="BSPK01000038">
    <property type="protein sequence ID" value="GLS64472.1"/>
    <property type="molecule type" value="Genomic_DNA"/>
</dbReference>
<dbReference type="RefSeq" id="WP_174804972.1">
    <property type="nucleotide sequence ID" value="NZ_BJZU01000147.1"/>
</dbReference>
<accession>A0A512JBJ3</accession>
<evidence type="ECO:0000313" key="1">
    <source>
        <dbReference type="EMBL" id="GEP07332.1"/>
    </source>
</evidence>
<reference evidence="4" key="2">
    <citation type="journal article" date="2019" name="Int. J. Syst. Evol. Microbiol.">
        <title>The Global Catalogue of Microorganisms (GCM) 10K type strain sequencing project: providing services to taxonomists for standard genome sequencing and annotation.</title>
        <authorList>
            <consortium name="The Broad Institute Genomics Platform"/>
            <consortium name="The Broad Institute Genome Sequencing Center for Infectious Disease"/>
            <person name="Wu L."/>
            <person name="Ma J."/>
        </authorList>
    </citation>
    <scope>NUCLEOTIDE SEQUENCE [LARGE SCALE GENOMIC DNA]</scope>
    <source>
        <strain evidence="4">NBRC 107715</strain>
    </source>
</reference>
<reference evidence="2" key="4">
    <citation type="submission" date="2023-01" db="EMBL/GenBank/DDBJ databases">
        <title>Draft genome sequence of Methylobacterium oxalidis strain NBRC 107715.</title>
        <authorList>
            <person name="Sun Q."/>
            <person name="Mori K."/>
        </authorList>
    </citation>
    <scope>NUCLEOTIDE SEQUENCE</scope>
    <source>
        <strain evidence="2">NBRC 107715</strain>
    </source>
</reference>
<keyword evidence="4" id="KW-1185">Reference proteome</keyword>
<reference evidence="2" key="1">
    <citation type="journal article" date="2014" name="Int. J. Syst. Evol. Microbiol.">
        <title>Complete genome of a new Firmicutes species belonging to the dominant human colonic microbiota ('Ruminococcus bicirculans') reveals two chromosomes and a selective capacity to utilize plant glucans.</title>
        <authorList>
            <consortium name="NISC Comparative Sequencing Program"/>
            <person name="Wegmann U."/>
            <person name="Louis P."/>
            <person name="Goesmann A."/>
            <person name="Henrissat B."/>
            <person name="Duncan S.H."/>
            <person name="Flint H.J."/>
        </authorList>
    </citation>
    <scope>NUCLEOTIDE SEQUENCE</scope>
    <source>
        <strain evidence="2">NBRC 107715</strain>
    </source>
</reference>
<protein>
    <submittedName>
        <fullName evidence="1">Uncharacterized protein</fullName>
    </submittedName>
</protein>
<reference evidence="1 3" key="3">
    <citation type="submission" date="2019-07" db="EMBL/GenBank/DDBJ databases">
        <title>Whole genome shotgun sequence of Methylobacterium oxalidis NBRC 107715.</title>
        <authorList>
            <person name="Hosoyama A."/>
            <person name="Uohara A."/>
            <person name="Ohji S."/>
            <person name="Ichikawa N."/>
        </authorList>
    </citation>
    <scope>NUCLEOTIDE SEQUENCE [LARGE SCALE GENOMIC DNA]</scope>
    <source>
        <strain evidence="1 3">NBRC 107715</strain>
    </source>
</reference>
<evidence type="ECO:0000313" key="3">
    <source>
        <dbReference type="Proteomes" id="UP000321960"/>
    </source>
</evidence>
<dbReference type="Proteomes" id="UP001156856">
    <property type="component" value="Unassembled WGS sequence"/>
</dbReference>
<sequence length="115" mass="13139">MTAYNLFRHSEKDELICAIPEDAPVLGFVRAPRWIFAGRIDTARSNPPPFDRSAAQESIKYNGYYLFQMVSSTMPSALAEESRIQTAADEYVPYFEHLPRKTLLRLQRPAMIEVG</sequence>
<evidence type="ECO:0000313" key="2">
    <source>
        <dbReference type="EMBL" id="GLS64472.1"/>
    </source>
</evidence>
<evidence type="ECO:0000313" key="4">
    <source>
        <dbReference type="Proteomes" id="UP001156856"/>
    </source>
</evidence>
<name>A0A512JBJ3_9HYPH</name>